<reference evidence="2 3" key="1">
    <citation type="submission" date="2017-11" db="EMBL/GenBank/DDBJ databases">
        <title>Genomic Encyclopedia of Archaeal and Bacterial Type Strains, Phase II (KMG-II): From Individual Species to Whole Genera.</title>
        <authorList>
            <person name="Goeker M."/>
        </authorList>
    </citation>
    <scope>NUCLEOTIDE SEQUENCE [LARGE SCALE GENOMIC DNA]</scope>
    <source>
        <strain evidence="2 3">DSM 25625</strain>
    </source>
</reference>
<dbReference type="AlphaFoldDB" id="A0A2M9C023"/>
<proteinExistence type="predicted"/>
<feature type="transmembrane region" description="Helical" evidence="1">
    <location>
        <begin position="86"/>
        <end position="107"/>
    </location>
</feature>
<accession>A0A2M9C023</accession>
<evidence type="ECO:0000313" key="2">
    <source>
        <dbReference type="EMBL" id="PJJ63691.1"/>
    </source>
</evidence>
<keyword evidence="1" id="KW-0472">Membrane</keyword>
<feature type="transmembrane region" description="Helical" evidence="1">
    <location>
        <begin position="62"/>
        <end position="80"/>
    </location>
</feature>
<dbReference type="EMBL" id="PGFB01000002">
    <property type="protein sequence ID" value="PJJ63691.1"/>
    <property type="molecule type" value="Genomic_DNA"/>
</dbReference>
<organism evidence="2 3">
    <name type="scientific">Compostimonas suwonensis</name>
    <dbReference type="NCBI Taxonomy" id="1048394"/>
    <lineage>
        <taxon>Bacteria</taxon>
        <taxon>Bacillati</taxon>
        <taxon>Actinomycetota</taxon>
        <taxon>Actinomycetes</taxon>
        <taxon>Micrococcales</taxon>
        <taxon>Microbacteriaceae</taxon>
        <taxon>Compostimonas</taxon>
    </lineage>
</organism>
<evidence type="ECO:0000313" key="3">
    <source>
        <dbReference type="Proteomes" id="UP000230161"/>
    </source>
</evidence>
<gene>
    <name evidence="2" type="ORF">CLV54_1363</name>
</gene>
<keyword evidence="3" id="KW-1185">Reference proteome</keyword>
<dbReference type="Proteomes" id="UP000230161">
    <property type="component" value="Unassembled WGS sequence"/>
</dbReference>
<name>A0A2M9C023_9MICO</name>
<comment type="caution">
    <text evidence="2">The sequence shown here is derived from an EMBL/GenBank/DDBJ whole genome shotgun (WGS) entry which is preliminary data.</text>
</comment>
<keyword evidence="1" id="KW-0812">Transmembrane</keyword>
<keyword evidence="1" id="KW-1133">Transmembrane helix</keyword>
<dbReference type="RefSeq" id="WP_157802846.1">
    <property type="nucleotide sequence ID" value="NZ_PGFB01000002.1"/>
</dbReference>
<evidence type="ECO:0000256" key="1">
    <source>
        <dbReference type="SAM" id="Phobius"/>
    </source>
</evidence>
<sequence length="303" mass="33469">MNTYTSLGASSRRARAWRWLKYGNTIRGGATYLEASKPRPWAVPWRAWRALARHRRIIPSPLLYLVVAGIGLAIGVVVQLTLGLWWWLPPVVLLVVAWLVAFTSIWWPPRIRTGSVRAAILSATNPQRVFEERRREQHARLLASELPLFELESWSGTVRLAGWGGSSGKITHVSVGFCDAPDLTPVVSVTTVADQAGNEERMRERLLNELSGRDLGELIGASASPEAIRNAFDQARDDLRGLSWAPTTIRINGLDHEGAAFRGPQGSAAYCAMGDLWVTIEGSSDVDYRLRTVADRARLIPAA</sequence>
<protein>
    <submittedName>
        <fullName evidence="2">Uncharacterized protein</fullName>
    </submittedName>
</protein>